<comment type="caution">
    <text evidence="4">The sequence shown here is derived from an EMBL/GenBank/DDBJ whole genome shotgun (WGS) entry which is preliminary data.</text>
</comment>
<dbReference type="Gene3D" id="2.40.50.1020">
    <property type="entry name" value="LytTr DNA-binding domain"/>
    <property type="match status" value="1"/>
</dbReference>
<dbReference type="PANTHER" id="PTHR37299:SF1">
    <property type="entry name" value="STAGE 0 SPORULATION PROTEIN A HOMOLOG"/>
    <property type="match status" value="1"/>
</dbReference>
<keyword evidence="5" id="KW-1185">Reference proteome</keyword>
<dbReference type="PROSITE" id="PS50930">
    <property type="entry name" value="HTH_LYTTR"/>
    <property type="match status" value="1"/>
</dbReference>
<dbReference type="PROSITE" id="PS50110">
    <property type="entry name" value="RESPONSE_REGULATORY"/>
    <property type="match status" value="1"/>
</dbReference>
<organism evidence="4 5">
    <name type="scientific">Sphingobacterium phlebotomi</name>
    <dbReference type="NCBI Taxonomy" id="2605433"/>
    <lineage>
        <taxon>Bacteria</taxon>
        <taxon>Pseudomonadati</taxon>
        <taxon>Bacteroidota</taxon>
        <taxon>Sphingobacteriia</taxon>
        <taxon>Sphingobacteriales</taxon>
        <taxon>Sphingobacteriaceae</taxon>
        <taxon>Sphingobacterium</taxon>
    </lineage>
</organism>
<dbReference type="InterPro" id="IPR011006">
    <property type="entry name" value="CheY-like_superfamily"/>
</dbReference>
<dbReference type="PANTHER" id="PTHR37299">
    <property type="entry name" value="TRANSCRIPTIONAL REGULATOR-RELATED"/>
    <property type="match status" value="1"/>
</dbReference>
<dbReference type="Gene3D" id="3.40.50.2300">
    <property type="match status" value="1"/>
</dbReference>
<dbReference type="InterPro" id="IPR046947">
    <property type="entry name" value="LytR-like"/>
</dbReference>
<sequence length="242" mass="27546">MIDCVIIDDEQHAIDLLEHYVGKVPYLNLVASTTDPIVGLAIVNNLQSGLVFLDVQMPQLSGVELLKVIKTNIRVVMTTAYKEYAFEGFEYDVVDYLLKPIDFPRFLKAVNRSIRLDQALSEKNNGGKAYLFVKTEQKGKLVKVDVESITFIEALGNYIAIHQIKQRRIITYMSLKELDEKLSDSGFVRVHKSFIISFAHIIAIEGNFVKILDEQRLIPLGNVYKQDFFKLLNQNLISPLLP</sequence>
<protein>
    <submittedName>
        <fullName evidence="4">Response regulator transcription factor</fullName>
    </submittedName>
</protein>
<evidence type="ECO:0000313" key="5">
    <source>
        <dbReference type="Proteomes" id="UP000322362"/>
    </source>
</evidence>
<dbReference type="GO" id="GO:0003677">
    <property type="term" value="F:DNA binding"/>
    <property type="evidence" value="ECO:0007669"/>
    <property type="project" value="InterPro"/>
</dbReference>
<keyword evidence="1" id="KW-0597">Phosphoprotein</keyword>
<dbReference type="InterPro" id="IPR007492">
    <property type="entry name" value="LytTR_DNA-bd_dom"/>
</dbReference>
<evidence type="ECO:0000313" key="4">
    <source>
        <dbReference type="EMBL" id="TYR34691.1"/>
    </source>
</evidence>
<evidence type="ECO:0000259" key="3">
    <source>
        <dbReference type="PROSITE" id="PS50930"/>
    </source>
</evidence>
<dbReference type="Pfam" id="PF04397">
    <property type="entry name" value="LytTR"/>
    <property type="match status" value="1"/>
</dbReference>
<evidence type="ECO:0000259" key="2">
    <source>
        <dbReference type="PROSITE" id="PS50110"/>
    </source>
</evidence>
<feature type="domain" description="HTH LytTR-type" evidence="3">
    <location>
        <begin position="138"/>
        <end position="205"/>
    </location>
</feature>
<dbReference type="GO" id="GO:0000156">
    <property type="term" value="F:phosphorelay response regulator activity"/>
    <property type="evidence" value="ECO:0007669"/>
    <property type="project" value="InterPro"/>
</dbReference>
<dbReference type="RefSeq" id="WP_148919965.1">
    <property type="nucleotide sequence ID" value="NZ_VTAV01000011.1"/>
</dbReference>
<dbReference type="Pfam" id="PF00072">
    <property type="entry name" value="Response_reg"/>
    <property type="match status" value="1"/>
</dbReference>
<dbReference type="AlphaFoldDB" id="A0A5D4H0X9"/>
<accession>A0A5D4H0X9</accession>
<feature type="modified residue" description="4-aspartylphosphate" evidence="1">
    <location>
        <position position="54"/>
    </location>
</feature>
<name>A0A5D4H0X9_9SPHI</name>
<feature type="domain" description="Response regulatory" evidence="2">
    <location>
        <begin position="3"/>
        <end position="114"/>
    </location>
</feature>
<dbReference type="SUPFAM" id="SSF52172">
    <property type="entry name" value="CheY-like"/>
    <property type="match status" value="1"/>
</dbReference>
<dbReference type="Proteomes" id="UP000322362">
    <property type="component" value="Unassembled WGS sequence"/>
</dbReference>
<dbReference type="SMART" id="SM00850">
    <property type="entry name" value="LytTR"/>
    <property type="match status" value="1"/>
</dbReference>
<proteinExistence type="predicted"/>
<dbReference type="EMBL" id="VTAV01000011">
    <property type="protein sequence ID" value="TYR34691.1"/>
    <property type="molecule type" value="Genomic_DNA"/>
</dbReference>
<reference evidence="4 5" key="1">
    <citation type="submission" date="2019-08" db="EMBL/GenBank/DDBJ databases">
        <title>Phlebobacter frassis gen. nov. sp. nov., a new member of family Sphingobacteriaceae isolated from sand fly rearing media.</title>
        <authorList>
            <person name="Kakumanu M.L."/>
            <person name="Marayati B.F."/>
            <person name="Wada-Katsumata A."/>
            <person name="Wasserberg G."/>
            <person name="Schal C."/>
            <person name="Apperson C.S."/>
            <person name="Ponnusamy L."/>
        </authorList>
    </citation>
    <scope>NUCLEOTIDE SEQUENCE [LARGE SCALE GENOMIC DNA]</scope>
    <source>
        <strain evidence="4 5">SSI9</strain>
    </source>
</reference>
<evidence type="ECO:0000256" key="1">
    <source>
        <dbReference type="PROSITE-ProRule" id="PRU00169"/>
    </source>
</evidence>
<dbReference type="InterPro" id="IPR001789">
    <property type="entry name" value="Sig_transdc_resp-reg_receiver"/>
</dbReference>
<gene>
    <name evidence="4" type="ORF">FXV77_14565</name>
</gene>
<dbReference type="SMART" id="SM00448">
    <property type="entry name" value="REC"/>
    <property type="match status" value="1"/>
</dbReference>